<protein>
    <submittedName>
        <fullName evidence="2">Uncharacterized protein</fullName>
    </submittedName>
</protein>
<gene>
    <name evidence="2" type="ORF">CMC5_006940</name>
</gene>
<name>A0A0K1E6T2_CHOCO</name>
<dbReference type="EMBL" id="CP012159">
    <property type="protein sequence ID" value="AKT36576.1"/>
    <property type="molecule type" value="Genomic_DNA"/>
</dbReference>
<dbReference type="InterPro" id="IPR045757">
    <property type="entry name" value="DUF6184"/>
</dbReference>
<feature type="region of interest" description="Disordered" evidence="1">
    <location>
        <begin position="28"/>
        <end position="74"/>
    </location>
</feature>
<dbReference type="RefSeq" id="WP_156338137.1">
    <property type="nucleotide sequence ID" value="NZ_CP012159.1"/>
</dbReference>
<dbReference type="AlphaFoldDB" id="A0A0K1E6T2"/>
<evidence type="ECO:0000313" key="3">
    <source>
        <dbReference type="Proteomes" id="UP000067626"/>
    </source>
</evidence>
<feature type="compositionally biased region" description="Basic and acidic residues" evidence="1">
    <location>
        <begin position="28"/>
        <end position="37"/>
    </location>
</feature>
<keyword evidence="3" id="KW-1185">Reference proteome</keyword>
<dbReference type="Proteomes" id="UP000067626">
    <property type="component" value="Chromosome"/>
</dbReference>
<dbReference type="PROSITE" id="PS51257">
    <property type="entry name" value="PROKAR_LIPOPROTEIN"/>
    <property type="match status" value="1"/>
</dbReference>
<reference evidence="2 3" key="1">
    <citation type="submission" date="2015-07" db="EMBL/GenBank/DDBJ databases">
        <title>Genome analysis of myxobacterium Chondromyces crocatus Cm c5 reveals a high potential for natural compound synthesis and the genetic basis for the loss of fruiting body formation.</title>
        <authorList>
            <person name="Zaburannyi N."/>
            <person name="Bunk B."/>
            <person name="Maier J."/>
            <person name="Overmann J."/>
            <person name="Mueller R."/>
        </authorList>
    </citation>
    <scope>NUCLEOTIDE SEQUENCE [LARGE SCALE GENOMIC DNA]</scope>
    <source>
        <strain evidence="2 3">Cm c5</strain>
    </source>
</reference>
<feature type="compositionally biased region" description="Pro residues" evidence="1">
    <location>
        <begin position="39"/>
        <end position="51"/>
    </location>
</feature>
<feature type="compositionally biased region" description="Polar residues" evidence="1">
    <location>
        <begin position="57"/>
        <end position="66"/>
    </location>
</feature>
<dbReference type="Pfam" id="PF19682">
    <property type="entry name" value="DUF6184"/>
    <property type="match status" value="1"/>
</dbReference>
<dbReference type="OrthoDB" id="5520190at2"/>
<accession>A0A0K1E6T2</accession>
<dbReference type="KEGG" id="ccro:CMC5_006940"/>
<organism evidence="2 3">
    <name type="scientific">Chondromyces crocatus</name>
    <dbReference type="NCBI Taxonomy" id="52"/>
    <lineage>
        <taxon>Bacteria</taxon>
        <taxon>Pseudomonadati</taxon>
        <taxon>Myxococcota</taxon>
        <taxon>Polyangia</taxon>
        <taxon>Polyangiales</taxon>
        <taxon>Polyangiaceae</taxon>
        <taxon>Chondromyces</taxon>
    </lineage>
</organism>
<proteinExistence type="predicted"/>
<sequence length="166" mass="18107">MKLTRLGGISTIVVMGVLALGCRSREEQALGTERERPVQAPPATPNVPPVVPHAEQPHTQQPSTGMQHGAGMQAGLRPANQIAQARCEQMQRCGNIAQGKKYANMDACLSEVRRDWQEELNAYECPGGYDQKELSECLSELRNETCNSPLSRLSSVVACRSSDICE</sequence>
<evidence type="ECO:0000256" key="1">
    <source>
        <dbReference type="SAM" id="MobiDB-lite"/>
    </source>
</evidence>
<evidence type="ECO:0000313" key="2">
    <source>
        <dbReference type="EMBL" id="AKT36576.1"/>
    </source>
</evidence>